<evidence type="ECO:0000256" key="6">
    <source>
        <dbReference type="ARBA" id="ARBA00014691"/>
    </source>
</evidence>
<evidence type="ECO:0000256" key="20">
    <source>
        <dbReference type="ARBA" id="ARBA00032190"/>
    </source>
</evidence>
<evidence type="ECO:0000256" key="11">
    <source>
        <dbReference type="ARBA" id="ARBA00022692"/>
    </source>
</evidence>
<feature type="transmembrane region" description="Helical" evidence="26">
    <location>
        <begin position="343"/>
        <end position="368"/>
    </location>
</feature>
<comment type="cofactor">
    <cofactor evidence="1">
        <name>heme b</name>
        <dbReference type="ChEBI" id="CHEBI:60344"/>
    </cofactor>
</comment>
<evidence type="ECO:0000256" key="9">
    <source>
        <dbReference type="ARBA" id="ARBA00022617"/>
    </source>
</evidence>
<dbReference type="PROSITE" id="PS00077">
    <property type="entry name" value="COX1_CUB"/>
    <property type="match status" value="1"/>
</dbReference>
<dbReference type="RefSeq" id="WP_025384951.1">
    <property type="nucleotide sequence ID" value="NZ_LCUA01000006.1"/>
</dbReference>
<dbReference type="GO" id="GO:0022904">
    <property type="term" value="P:respiratory electron transport chain"/>
    <property type="evidence" value="ECO:0007669"/>
    <property type="project" value="TreeGrafter"/>
</dbReference>
<dbReference type="CDD" id="cd01662">
    <property type="entry name" value="Ubiquinol_Oxidase_I"/>
    <property type="match status" value="1"/>
</dbReference>
<feature type="transmembrane region" description="Helical" evidence="26">
    <location>
        <begin position="12"/>
        <end position="37"/>
    </location>
</feature>
<dbReference type="PRINTS" id="PR01165">
    <property type="entry name" value="CYCOXIDASEI"/>
</dbReference>
<dbReference type="InterPro" id="IPR023616">
    <property type="entry name" value="Cyt_c_oxase-like_su1_dom"/>
</dbReference>
<feature type="transmembrane region" description="Helical" evidence="26">
    <location>
        <begin position="310"/>
        <end position="331"/>
    </location>
</feature>
<evidence type="ECO:0000256" key="8">
    <source>
        <dbReference type="ARBA" id="ARBA00022475"/>
    </source>
</evidence>
<evidence type="ECO:0000256" key="10">
    <source>
        <dbReference type="ARBA" id="ARBA00022660"/>
    </source>
</evidence>
<evidence type="ECO:0000256" key="18">
    <source>
        <dbReference type="ARBA" id="ARBA00030075"/>
    </source>
</evidence>
<evidence type="ECO:0000313" key="29">
    <source>
        <dbReference type="Proteomes" id="UP000054858"/>
    </source>
</evidence>
<dbReference type="PANTHER" id="PTHR10422">
    <property type="entry name" value="CYTOCHROME C OXIDASE SUBUNIT 1"/>
    <property type="match status" value="1"/>
</dbReference>
<feature type="transmembrane region" description="Helical" evidence="26">
    <location>
        <begin position="593"/>
        <end position="612"/>
    </location>
</feature>
<gene>
    <name evidence="28" type="primary">cyoB</name>
    <name evidence="28" type="ORF">Loak_0366</name>
</gene>
<dbReference type="PATRIC" id="fig|29423.5.peg.377"/>
<dbReference type="GO" id="GO:0016682">
    <property type="term" value="F:oxidoreductase activity, acting on diphenols and related substances as donors, oxygen as acceptor"/>
    <property type="evidence" value="ECO:0007669"/>
    <property type="project" value="InterPro"/>
</dbReference>
<keyword evidence="10 25" id="KW-0679">Respiratory chain</keyword>
<dbReference type="GO" id="GO:0004129">
    <property type="term" value="F:cytochrome-c oxidase activity"/>
    <property type="evidence" value="ECO:0007669"/>
    <property type="project" value="InterPro"/>
</dbReference>
<protein>
    <recommendedName>
        <fullName evidence="6">Cytochrome bo(3) ubiquinol oxidase subunit 1</fullName>
        <ecNumber evidence="5">7.1.1.3</ecNumber>
    </recommendedName>
    <alternativeName>
        <fullName evidence="20">Cytochrome o ubiquinol oxidase subunit 1</fullName>
    </alternativeName>
    <alternativeName>
        <fullName evidence="18">Oxidase bo(3) subunit 1</fullName>
    </alternativeName>
    <alternativeName>
        <fullName evidence="21">Ubiquinol oxidase polypeptide I</fullName>
    </alternativeName>
    <alternativeName>
        <fullName evidence="19">Ubiquinol oxidase subunit 1</fullName>
    </alternativeName>
</protein>
<feature type="transmembrane region" description="Helical" evidence="26">
    <location>
        <begin position="139"/>
        <end position="160"/>
    </location>
</feature>
<evidence type="ECO:0000256" key="12">
    <source>
        <dbReference type="ARBA" id="ARBA00022723"/>
    </source>
</evidence>
<keyword evidence="16" id="KW-0186">Copper</keyword>
<dbReference type="GO" id="GO:0005886">
    <property type="term" value="C:plasma membrane"/>
    <property type="evidence" value="ECO:0007669"/>
    <property type="project" value="UniProtKB-SubCell"/>
</dbReference>
<keyword evidence="14 26" id="KW-1133">Transmembrane helix</keyword>
<keyword evidence="8" id="KW-1003">Cell membrane</keyword>
<dbReference type="AlphaFoldDB" id="A0A0W0XH10"/>
<keyword evidence="12" id="KW-0479">Metal-binding</keyword>
<comment type="subunit">
    <text evidence="23">The cytochrome bo(3) ubiquinol oxidase complex is a heterooctamer of two A chains, two B chains, two C chains and two D chains.</text>
</comment>
<sequence length="666" mass="75258">MLGKLSLAAIPYNSMIIMIAFGGMILFFLIFLILITYFGKWKLLWTEWFTSVDHKKIGVMFIVVALIMGFRGFIDSVMMRTHLALSYGASQGYLAPEHYSQVFTGHGVIMIFFMAMPFIMGLINIIVPLQIGARDMAFPFMNALSLWLLIAAAILVNISLGIGEFAKTGWVAYPPLSELPYSPGVGVDYYIWSLQIAGIGTLLSGINFVVTILKLRAPGMTLMKMPLFIWTALGTSILIIGAFPILTVDLALLALDRYLGMHFFTSTAGGNMMMYVNLFWAWGHPEVYILVLPAFGIFSEIVSCFSQKSLFSYSSMVYSTMAITIISYLVWLHHFFTMGGGGTVNAVFGIATMIIAIPTGVKIFNWLFTIYRGRLRFAIPMLWSLAFLITFVIGGMAGVMLAIPSADFVLHNSEFVVAHFHNVIIAGTIFGAIAGFTYWFPKVYGFTLNETLGKTGFWFFILGFYITFMPLYVLGFMGMTRRLYHYDIPAWKLPLFISACGVVFIGIAVFCLILQVIVSFIRQKHHLDVTGDPWNGRSLEWSRPSPVPHYNFAYIPSIDARDDFWVKKQNNRTYLRPETYHDILMPKNTSASFYIGALSLVFGFAMTWHIWWLSISSLLGILLTLLIRLSQDDIYYYIPVNEIKKIEEQHHQRMRANDDVRGHHAS</sequence>
<comment type="cofactor">
    <cofactor evidence="22">
        <name>Fe(II)-heme o</name>
        <dbReference type="ChEBI" id="CHEBI:60530"/>
    </cofactor>
</comment>
<comment type="cofactor">
    <cofactor evidence="2">
        <name>Cu(2+)</name>
        <dbReference type="ChEBI" id="CHEBI:29036"/>
    </cofactor>
</comment>
<dbReference type="NCBIfam" id="TIGR02843">
    <property type="entry name" value="CyoB"/>
    <property type="match status" value="1"/>
</dbReference>
<feature type="transmembrane region" description="Helical" evidence="26">
    <location>
        <begin position="456"/>
        <end position="475"/>
    </location>
</feature>
<feature type="domain" description="Cytochrome oxidase subunit I profile" evidence="27">
    <location>
        <begin position="39"/>
        <end position="559"/>
    </location>
</feature>
<dbReference type="GO" id="GO:0015990">
    <property type="term" value="P:electron transport coupled proton transport"/>
    <property type="evidence" value="ECO:0007669"/>
    <property type="project" value="TreeGrafter"/>
</dbReference>
<feature type="transmembrane region" description="Helical" evidence="26">
    <location>
        <begin position="275"/>
        <end position="298"/>
    </location>
</feature>
<evidence type="ECO:0000256" key="1">
    <source>
        <dbReference type="ARBA" id="ARBA00001970"/>
    </source>
</evidence>
<dbReference type="FunFam" id="1.20.210.10:FF:000002">
    <property type="entry name" value="Cytochrome o ubiquinol oxidase, subunit I"/>
    <property type="match status" value="1"/>
</dbReference>
<organism evidence="28 29">
    <name type="scientific">Legionella oakridgensis</name>
    <dbReference type="NCBI Taxonomy" id="29423"/>
    <lineage>
        <taxon>Bacteria</taxon>
        <taxon>Pseudomonadati</taxon>
        <taxon>Pseudomonadota</taxon>
        <taxon>Gammaproteobacteria</taxon>
        <taxon>Legionellales</taxon>
        <taxon>Legionellaceae</taxon>
        <taxon>Legionella</taxon>
    </lineage>
</organism>
<evidence type="ECO:0000256" key="14">
    <source>
        <dbReference type="ARBA" id="ARBA00022989"/>
    </source>
</evidence>
<evidence type="ECO:0000256" key="15">
    <source>
        <dbReference type="ARBA" id="ARBA00023004"/>
    </source>
</evidence>
<evidence type="ECO:0000256" key="13">
    <source>
        <dbReference type="ARBA" id="ARBA00022982"/>
    </source>
</evidence>
<feature type="transmembrane region" description="Helical" evidence="26">
    <location>
        <begin position="380"/>
        <end position="403"/>
    </location>
</feature>
<feature type="transmembrane region" description="Helical" evidence="26">
    <location>
        <begin position="495"/>
        <end position="518"/>
    </location>
</feature>
<feature type="transmembrane region" description="Helical" evidence="26">
    <location>
        <begin position="189"/>
        <end position="215"/>
    </location>
</feature>
<dbReference type="InterPro" id="IPR000883">
    <property type="entry name" value="Cyt_C_Oxase_1"/>
</dbReference>
<evidence type="ECO:0000256" key="4">
    <source>
        <dbReference type="ARBA" id="ARBA00009578"/>
    </source>
</evidence>
<evidence type="ECO:0000256" key="26">
    <source>
        <dbReference type="SAM" id="Phobius"/>
    </source>
</evidence>
<evidence type="ECO:0000256" key="22">
    <source>
        <dbReference type="ARBA" id="ARBA00034455"/>
    </source>
</evidence>
<comment type="similarity">
    <text evidence="4 25">Belongs to the heme-copper respiratory oxidase family.</text>
</comment>
<dbReference type="EMBL" id="LNYP01000006">
    <property type="protein sequence ID" value="KTD43816.1"/>
    <property type="molecule type" value="Genomic_DNA"/>
</dbReference>
<keyword evidence="7 25" id="KW-0813">Transport</keyword>
<evidence type="ECO:0000256" key="17">
    <source>
        <dbReference type="ARBA" id="ARBA00023136"/>
    </source>
</evidence>
<keyword evidence="17 26" id="KW-0472">Membrane</keyword>
<dbReference type="Proteomes" id="UP000054858">
    <property type="component" value="Unassembled WGS sequence"/>
</dbReference>
<evidence type="ECO:0000256" key="23">
    <source>
        <dbReference type="ARBA" id="ARBA00034513"/>
    </source>
</evidence>
<keyword evidence="13 25" id="KW-0249">Electron transport</keyword>
<dbReference type="GO" id="GO:0046872">
    <property type="term" value="F:metal ion binding"/>
    <property type="evidence" value="ECO:0007669"/>
    <property type="project" value="UniProtKB-KW"/>
</dbReference>
<comment type="subcellular location">
    <subcellularLocation>
        <location evidence="3">Cell membrane</location>
        <topology evidence="3">Multi-pass membrane protein</topology>
    </subcellularLocation>
</comment>
<evidence type="ECO:0000256" key="5">
    <source>
        <dbReference type="ARBA" id="ARBA00012941"/>
    </source>
</evidence>
<feature type="transmembrane region" description="Helical" evidence="26">
    <location>
        <begin position="227"/>
        <end position="255"/>
    </location>
</feature>
<accession>A0A0W0XH10</accession>
<reference evidence="28 29" key="1">
    <citation type="submission" date="2015-11" db="EMBL/GenBank/DDBJ databases">
        <title>Genomic analysis of 38 Legionella species identifies large and diverse effector repertoires.</title>
        <authorList>
            <person name="Burstein D."/>
            <person name="Amaro F."/>
            <person name="Zusman T."/>
            <person name="Lifshitz Z."/>
            <person name="Cohen O."/>
            <person name="Gilbert J.A."/>
            <person name="Pupko T."/>
            <person name="Shuman H.A."/>
            <person name="Segal G."/>
        </authorList>
    </citation>
    <scope>NUCLEOTIDE SEQUENCE [LARGE SCALE GENOMIC DNA]</scope>
    <source>
        <strain evidence="28 29">Oak Ridge-10</strain>
    </source>
</reference>
<dbReference type="Gene3D" id="1.20.210.10">
    <property type="entry name" value="Cytochrome c oxidase-like, subunit I domain"/>
    <property type="match status" value="1"/>
</dbReference>
<evidence type="ECO:0000256" key="2">
    <source>
        <dbReference type="ARBA" id="ARBA00001973"/>
    </source>
</evidence>
<keyword evidence="15" id="KW-0408">Iron</keyword>
<dbReference type="GO" id="GO:0009060">
    <property type="term" value="P:aerobic respiration"/>
    <property type="evidence" value="ECO:0007669"/>
    <property type="project" value="InterPro"/>
</dbReference>
<evidence type="ECO:0000256" key="21">
    <source>
        <dbReference type="ARBA" id="ARBA00032435"/>
    </source>
</evidence>
<proteinExistence type="inferred from homology"/>
<evidence type="ECO:0000256" key="25">
    <source>
        <dbReference type="RuleBase" id="RU000370"/>
    </source>
</evidence>
<dbReference type="SUPFAM" id="SSF81442">
    <property type="entry name" value="Cytochrome c oxidase subunit I-like"/>
    <property type="match status" value="1"/>
</dbReference>
<comment type="catalytic activity">
    <reaction evidence="24">
        <text>2 a ubiquinol + O2 + n H(+)(in) = 2 a ubiquinone + 2 H2O + n H(+)(out)</text>
        <dbReference type="Rhea" id="RHEA:30251"/>
        <dbReference type="Rhea" id="RHEA-COMP:9565"/>
        <dbReference type="Rhea" id="RHEA-COMP:9566"/>
        <dbReference type="ChEBI" id="CHEBI:15377"/>
        <dbReference type="ChEBI" id="CHEBI:15378"/>
        <dbReference type="ChEBI" id="CHEBI:15379"/>
        <dbReference type="ChEBI" id="CHEBI:16389"/>
        <dbReference type="ChEBI" id="CHEBI:17976"/>
        <dbReference type="EC" id="7.1.1.3"/>
    </reaction>
</comment>
<evidence type="ECO:0000256" key="16">
    <source>
        <dbReference type="ARBA" id="ARBA00023008"/>
    </source>
</evidence>
<feature type="transmembrane region" description="Helical" evidence="26">
    <location>
        <begin position="103"/>
        <end position="127"/>
    </location>
</feature>
<keyword evidence="11 25" id="KW-0812">Transmembrane</keyword>
<dbReference type="GO" id="GO:0020037">
    <property type="term" value="F:heme binding"/>
    <property type="evidence" value="ECO:0007669"/>
    <property type="project" value="InterPro"/>
</dbReference>
<dbReference type="PANTHER" id="PTHR10422:SF35">
    <property type="entry name" value="CYTOCHROME BO(3) UBIQUINOL OXIDASE SUBUNIT 1"/>
    <property type="match status" value="1"/>
</dbReference>
<dbReference type="InterPro" id="IPR023615">
    <property type="entry name" value="Cyt_c_Oxase_su1_BS"/>
</dbReference>
<dbReference type="Pfam" id="PF00115">
    <property type="entry name" value="COX1"/>
    <property type="match status" value="1"/>
</dbReference>
<dbReference type="InterPro" id="IPR014207">
    <property type="entry name" value="Cyt_c_ubiqinol_oxidase_su1"/>
</dbReference>
<dbReference type="GO" id="GO:0009486">
    <property type="term" value="F:cytochrome bo3 ubiquinol oxidase activity"/>
    <property type="evidence" value="ECO:0007669"/>
    <property type="project" value="UniProtKB-EC"/>
</dbReference>
<feature type="transmembrane region" description="Helical" evidence="26">
    <location>
        <begin position="57"/>
        <end position="74"/>
    </location>
</feature>
<evidence type="ECO:0000313" key="28">
    <source>
        <dbReference type="EMBL" id="KTD43816.1"/>
    </source>
</evidence>
<dbReference type="EC" id="7.1.1.3" evidence="5"/>
<evidence type="ECO:0000256" key="7">
    <source>
        <dbReference type="ARBA" id="ARBA00022448"/>
    </source>
</evidence>
<name>A0A0W0XH10_9GAMM</name>
<evidence type="ECO:0000256" key="3">
    <source>
        <dbReference type="ARBA" id="ARBA00004651"/>
    </source>
</evidence>
<feature type="transmembrane region" description="Helical" evidence="26">
    <location>
        <begin position="423"/>
        <end position="444"/>
    </location>
</feature>
<evidence type="ECO:0000256" key="19">
    <source>
        <dbReference type="ARBA" id="ARBA00031883"/>
    </source>
</evidence>
<evidence type="ECO:0000259" key="27">
    <source>
        <dbReference type="PROSITE" id="PS50855"/>
    </source>
</evidence>
<dbReference type="InterPro" id="IPR036927">
    <property type="entry name" value="Cyt_c_oxase-like_su1_sf"/>
</dbReference>
<keyword evidence="9 25" id="KW-0349">Heme</keyword>
<evidence type="ECO:0000256" key="24">
    <source>
        <dbReference type="ARBA" id="ARBA00048190"/>
    </source>
</evidence>
<comment type="caution">
    <text evidence="28">The sequence shown here is derived from an EMBL/GenBank/DDBJ whole genome shotgun (WGS) entry which is preliminary data.</text>
</comment>
<dbReference type="PROSITE" id="PS50855">
    <property type="entry name" value="COX1"/>
    <property type="match status" value="1"/>
</dbReference>